<keyword evidence="1" id="KW-0808">Transferase</keyword>
<organism evidence="4 5">
    <name type="scientific">Catenulispora yoronensis</name>
    <dbReference type="NCBI Taxonomy" id="450799"/>
    <lineage>
        <taxon>Bacteria</taxon>
        <taxon>Bacillati</taxon>
        <taxon>Actinomycetota</taxon>
        <taxon>Actinomycetes</taxon>
        <taxon>Catenulisporales</taxon>
        <taxon>Catenulisporaceae</taxon>
        <taxon>Catenulispora</taxon>
    </lineage>
</organism>
<dbReference type="SUPFAM" id="SSF51161">
    <property type="entry name" value="Trimeric LpxA-like enzymes"/>
    <property type="match status" value="1"/>
</dbReference>
<keyword evidence="5" id="KW-1185">Reference proteome</keyword>
<feature type="domain" description="PglD N-terminal" evidence="3">
    <location>
        <begin position="9"/>
        <end position="75"/>
    </location>
</feature>
<dbReference type="InterPro" id="IPR018357">
    <property type="entry name" value="Hexapep_transf_CS"/>
</dbReference>
<dbReference type="Gene3D" id="2.160.10.10">
    <property type="entry name" value="Hexapeptide repeat proteins"/>
    <property type="match status" value="1"/>
</dbReference>
<dbReference type="CDD" id="cd03360">
    <property type="entry name" value="LbH_AT_putative"/>
    <property type="match status" value="1"/>
</dbReference>
<evidence type="ECO:0000313" key="4">
    <source>
        <dbReference type="EMBL" id="GAA2025094.1"/>
    </source>
</evidence>
<dbReference type="InterPro" id="IPR050179">
    <property type="entry name" value="Trans_hexapeptide_repeat"/>
</dbReference>
<gene>
    <name evidence="4" type="ORF">GCM10009839_23880</name>
</gene>
<sequence>MPDGAAVPIAVAGAGGFGRETADAIRALPPGAAAFAGFLDDGTPSERLAPLVLGPIAAIHDRPGLALVVCVGNPRDYFARARIVARLGLPEHRYATVVHPLAYVSQTSTVGAGSVLLAGAVLTADAVVGRHVAVMPQAVVTHDAVVEDYATLASGVRLGGATRVGEGAYLGAGALVREGVRIGAWSQVGMGSVVLRDVPDGEVWVGNPARKLREVIRPTGITPEAVLR</sequence>
<comment type="caution">
    <text evidence="4">The sequence shown here is derived from an EMBL/GenBank/DDBJ whole genome shotgun (WGS) entry which is preliminary data.</text>
</comment>
<dbReference type="PROSITE" id="PS00101">
    <property type="entry name" value="HEXAPEP_TRANSFERASES"/>
    <property type="match status" value="1"/>
</dbReference>
<keyword evidence="2" id="KW-0677">Repeat</keyword>
<dbReference type="InterPro" id="IPR020019">
    <property type="entry name" value="AcTrfase_PglD-like"/>
</dbReference>
<dbReference type="EMBL" id="BAAAQN010000010">
    <property type="protein sequence ID" value="GAA2025094.1"/>
    <property type="molecule type" value="Genomic_DNA"/>
</dbReference>
<dbReference type="Pfam" id="PF17836">
    <property type="entry name" value="PglD_N"/>
    <property type="match status" value="1"/>
</dbReference>
<dbReference type="InterPro" id="IPR041561">
    <property type="entry name" value="PglD_N"/>
</dbReference>
<evidence type="ECO:0000256" key="2">
    <source>
        <dbReference type="ARBA" id="ARBA00022737"/>
    </source>
</evidence>
<dbReference type="Proteomes" id="UP001500751">
    <property type="component" value="Unassembled WGS sequence"/>
</dbReference>
<dbReference type="RefSeq" id="WP_344665596.1">
    <property type="nucleotide sequence ID" value="NZ_BAAAQN010000010.1"/>
</dbReference>
<protein>
    <submittedName>
        <fullName evidence="4">Acetyltransferase</fullName>
    </submittedName>
</protein>
<dbReference type="NCBIfam" id="TIGR03570">
    <property type="entry name" value="NeuD_NnaD"/>
    <property type="match status" value="1"/>
</dbReference>
<dbReference type="InterPro" id="IPR011004">
    <property type="entry name" value="Trimer_LpxA-like_sf"/>
</dbReference>
<evidence type="ECO:0000313" key="5">
    <source>
        <dbReference type="Proteomes" id="UP001500751"/>
    </source>
</evidence>
<accession>A0ABN2U0T9</accession>
<proteinExistence type="predicted"/>
<evidence type="ECO:0000259" key="3">
    <source>
        <dbReference type="Pfam" id="PF17836"/>
    </source>
</evidence>
<dbReference type="PANTHER" id="PTHR43300:SF7">
    <property type="entry name" value="UDP-N-ACETYLBACILLOSAMINE N-ACETYLTRANSFERASE"/>
    <property type="match status" value="1"/>
</dbReference>
<evidence type="ECO:0000256" key="1">
    <source>
        <dbReference type="ARBA" id="ARBA00022679"/>
    </source>
</evidence>
<name>A0ABN2U0T9_9ACTN</name>
<dbReference type="PANTHER" id="PTHR43300">
    <property type="entry name" value="ACETYLTRANSFERASE"/>
    <property type="match status" value="1"/>
</dbReference>
<reference evidence="4 5" key="1">
    <citation type="journal article" date="2019" name="Int. J. Syst. Evol. Microbiol.">
        <title>The Global Catalogue of Microorganisms (GCM) 10K type strain sequencing project: providing services to taxonomists for standard genome sequencing and annotation.</title>
        <authorList>
            <consortium name="The Broad Institute Genomics Platform"/>
            <consortium name="The Broad Institute Genome Sequencing Center for Infectious Disease"/>
            <person name="Wu L."/>
            <person name="Ma J."/>
        </authorList>
    </citation>
    <scope>NUCLEOTIDE SEQUENCE [LARGE SCALE GENOMIC DNA]</scope>
    <source>
        <strain evidence="4 5">JCM 16014</strain>
    </source>
</reference>
<dbReference type="Gene3D" id="3.40.50.20">
    <property type="match status" value="1"/>
</dbReference>